<dbReference type="GO" id="GO:0004674">
    <property type="term" value="F:protein serine/threonine kinase activity"/>
    <property type="evidence" value="ECO:0007669"/>
    <property type="project" value="UniProtKB-KW"/>
</dbReference>
<dbReference type="HOGENOM" id="CLU_1789822_0_0_1"/>
<feature type="chain" id="PRO_5014498693" evidence="1">
    <location>
        <begin position="30"/>
        <end position="145"/>
    </location>
</feature>
<evidence type="ECO:0000313" key="6">
    <source>
        <dbReference type="Proteomes" id="UP000002051"/>
    </source>
</evidence>
<dbReference type="EnsemblPlants" id="KEH16351">
    <property type="protein sequence ID" value="KEH16351"/>
    <property type="gene ID" value="MTR_0219s0050"/>
</dbReference>
<evidence type="ECO:0000313" key="5">
    <source>
        <dbReference type="EnsemblPlants" id="KEH16351"/>
    </source>
</evidence>
<accession>A0A072TGS1</accession>
<protein>
    <submittedName>
        <fullName evidence="3">LysM type receptor kinase, putative</fullName>
    </submittedName>
    <submittedName>
        <fullName evidence="4">Putative non-specific serine/threonine protein kinase</fullName>
        <ecNumber evidence="4">2.7.11.1</ecNumber>
    </submittedName>
</protein>
<keyword evidence="4" id="KW-0808">Transferase</keyword>
<evidence type="ECO:0000259" key="2">
    <source>
        <dbReference type="Pfam" id="PF23446"/>
    </source>
</evidence>
<keyword evidence="3" id="KW-0675">Receptor</keyword>
<dbReference type="Pfam" id="PF23446">
    <property type="entry name" value="LysM1_NFP_LYK"/>
    <property type="match status" value="1"/>
</dbReference>
<organism evidence="3 6">
    <name type="scientific">Medicago truncatula</name>
    <name type="common">Barrel medic</name>
    <name type="synonym">Medicago tribuloides</name>
    <dbReference type="NCBI Taxonomy" id="3880"/>
    <lineage>
        <taxon>Eukaryota</taxon>
        <taxon>Viridiplantae</taxon>
        <taxon>Streptophyta</taxon>
        <taxon>Embryophyta</taxon>
        <taxon>Tracheophyta</taxon>
        <taxon>Spermatophyta</taxon>
        <taxon>Magnoliopsida</taxon>
        <taxon>eudicotyledons</taxon>
        <taxon>Gunneridae</taxon>
        <taxon>Pentapetalae</taxon>
        <taxon>rosids</taxon>
        <taxon>fabids</taxon>
        <taxon>Fabales</taxon>
        <taxon>Fabaceae</taxon>
        <taxon>Papilionoideae</taxon>
        <taxon>50 kb inversion clade</taxon>
        <taxon>NPAAA clade</taxon>
        <taxon>Hologalegina</taxon>
        <taxon>IRL clade</taxon>
        <taxon>Trifolieae</taxon>
        <taxon>Medicago</taxon>
    </lineage>
</organism>
<proteinExistence type="predicted"/>
<gene>
    <name evidence="3" type="ORF">MTR_0219s0050</name>
    <name evidence="4" type="ORF">MtrunA17_Chr4g0028761</name>
</gene>
<dbReference type="EC" id="2.7.11.1" evidence="4"/>
<dbReference type="Proteomes" id="UP000002051">
    <property type="component" value="Unassembled WGS sequence"/>
</dbReference>
<keyword evidence="6" id="KW-1185">Reference proteome</keyword>
<dbReference type="AlphaFoldDB" id="A0A072TGS1"/>
<dbReference type="InterPro" id="IPR052611">
    <property type="entry name" value="Plant_RLK_LysM"/>
</dbReference>
<reference evidence="3 6" key="2">
    <citation type="journal article" date="2014" name="BMC Genomics">
        <title>An improved genome release (version Mt4.0) for the model legume Medicago truncatula.</title>
        <authorList>
            <person name="Tang H."/>
            <person name="Krishnakumar V."/>
            <person name="Bidwell S."/>
            <person name="Rosen B."/>
            <person name="Chan A."/>
            <person name="Zhou S."/>
            <person name="Gentzbittel L."/>
            <person name="Childs K.L."/>
            <person name="Yandell M."/>
            <person name="Gundlach H."/>
            <person name="Mayer K.F."/>
            <person name="Schwartz D.C."/>
            <person name="Town C.D."/>
        </authorList>
    </citation>
    <scope>GENOME REANNOTATION</scope>
    <source>
        <strain evidence="3">A17</strain>
        <strain evidence="5 6">cv. Jemalong A17</strain>
    </source>
</reference>
<dbReference type="STRING" id="3880.A0A072TGS1"/>
<dbReference type="PANTHER" id="PTHR45927">
    <property type="entry name" value="LYSM-DOMAIN RECEPTOR-LIKE KINASE-RELATED"/>
    <property type="match status" value="1"/>
</dbReference>
<keyword evidence="3" id="KW-0418">Kinase</keyword>
<reference evidence="5" key="3">
    <citation type="submission" date="2015-06" db="UniProtKB">
        <authorList>
            <consortium name="EnsemblPlants"/>
        </authorList>
    </citation>
    <scope>IDENTIFICATION</scope>
    <source>
        <strain evidence="5">cv. Jemalong A17</strain>
    </source>
</reference>
<keyword evidence="1" id="KW-0732">Signal</keyword>
<dbReference type="PANTHER" id="PTHR45927:SF10">
    <property type="entry name" value="LYSM-DOMAIN RECEPTOR-LIKE KINASE"/>
    <property type="match status" value="1"/>
</dbReference>
<feature type="signal peptide" evidence="1">
    <location>
        <begin position="1"/>
        <end position="29"/>
    </location>
</feature>
<keyword evidence="4" id="KW-0723">Serine/threonine-protein kinase</keyword>
<reference evidence="7" key="4">
    <citation type="journal article" date="2018" name="Nat. Plants">
        <title>Whole-genome landscape of Medicago truncatula symbiotic genes.</title>
        <authorList>
            <person name="Pecrix Y."/>
            <person name="Staton S.E."/>
            <person name="Sallet E."/>
            <person name="Lelandais-Briere C."/>
            <person name="Moreau S."/>
            <person name="Carrere S."/>
            <person name="Blein T."/>
            <person name="Jardinaud M.F."/>
            <person name="Latrasse D."/>
            <person name="Zouine M."/>
            <person name="Zahm M."/>
            <person name="Kreplak J."/>
            <person name="Mayjonade B."/>
            <person name="Satge C."/>
            <person name="Perez M."/>
            <person name="Cauet S."/>
            <person name="Marande W."/>
            <person name="Chantry-Darmon C."/>
            <person name="Lopez-Roques C."/>
            <person name="Bouchez O."/>
            <person name="Berard A."/>
            <person name="Debelle F."/>
            <person name="Munos S."/>
            <person name="Bendahmane A."/>
            <person name="Berges H."/>
            <person name="Niebel A."/>
            <person name="Buitink J."/>
            <person name="Frugier F."/>
            <person name="Benhamed M."/>
            <person name="Crespi M."/>
            <person name="Gouzy J."/>
            <person name="Gamas P."/>
        </authorList>
    </citation>
    <scope>NUCLEOTIDE SEQUENCE [LARGE SCALE GENOMIC DNA]</scope>
    <source>
        <strain evidence="7">cv. Jemalong A17</strain>
    </source>
</reference>
<reference evidence="3 6" key="1">
    <citation type="journal article" date="2011" name="Nature">
        <title>The Medicago genome provides insight into the evolution of rhizobial symbioses.</title>
        <authorList>
            <person name="Young N.D."/>
            <person name="Debelle F."/>
            <person name="Oldroyd G.E."/>
            <person name="Geurts R."/>
            <person name="Cannon S.B."/>
            <person name="Udvardi M.K."/>
            <person name="Benedito V.A."/>
            <person name="Mayer K.F."/>
            <person name="Gouzy J."/>
            <person name="Schoof H."/>
            <person name="Van de Peer Y."/>
            <person name="Proost S."/>
            <person name="Cook D.R."/>
            <person name="Meyers B.C."/>
            <person name="Spannagl M."/>
            <person name="Cheung F."/>
            <person name="De Mita S."/>
            <person name="Krishnakumar V."/>
            <person name="Gundlach H."/>
            <person name="Zhou S."/>
            <person name="Mudge J."/>
            <person name="Bharti A.K."/>
            <person name="Murray J.D."/>
            <person name="Naoumkina M.A."/>
            <person name="Rosen B."/>
            <person name="Silverstein K.A."/>
            <person name="Tang H."/>
            <person name="Rombauts S."/>
            <person name="Zhao P.X."/>
            <person name="Zhou P."/>
            <person name="Barbe V."/>
            <person name="Bardou P."/>
            <person name="Bechner M."/>
            <person name="Bellec A."/>
            <person name="Berger A."/>
            <person name="Berges H."/>
            <person name="Bidwell S."/>
            <person name="Bisseling T."/>
            <person name="Choisne N."/>
            <person name="Couloux A."/>
            <person name="Denny R."/>
            <person name="Deshpande S."/>
            <person name="Dai X."/>
            <person name="Doyle J.J."/>
            <person name="Dudez A.M."/>
            <person name="Farmer A.D."/>
            <person name="Fouteau S."/>
            <person name="Franken C."/>
            <person name="Gibelin C."/>
            <person name="Gish J."/>
            <person name="Goldstein S."/>
            <person name="Gonzalez A.J."/>
            <person name="Green P.J."/>
            <person name="Hallab A."/>
            <person name="Hartog M."/>
            <person name="Hua A."/>
            <person name="Humphray S.J."/>
            <person name="Jeong D.H."/>
            <person name="Jing Y."/>
            <person name="Jocker A."/>
            <person name="Kenton S.M."/>
            <person name="Kim D.J."/>
            <person name="Klee K."/>
            <person name="Lai H."/>
            <person name="Lang C."/>
            <person name="Lin S."/>
            <person name="Macmil S.L."/>
            <person name="Magdelenat G."/>
            <person name="Matthews L."/>
            <person name="McCorrison J."/>
            <person name="Monaghan E.L."/>
            <person name="Mun J.H."/>
            <person name="Najar F.Z."/>
            <person name="Nicholson C."/>
            <person name="Noirot C."/>
            <person name="O'Bleness M."/>
            <person name="Paule C.R."/>
            <person name="Poulain J."/>
            <person name="Prion F."/>
            <person name="Qin B."/>
            <person name="Qu C."/>
            <person name="Retzel E.F."/>
            <person name="Riddle C."/>
            <person name="Sallet E."/>
            <person name="Samain S."/>
            <person name="Samson N."/>
            <person name="Sanders I."/>
            <person name="Saurat O."/>
            <person name="Scarpelli C."/>
            <person name="Schiex T."/>
            <person name="Segurens B."/>
            <person name="Severin A.J."/>
            <person name="Sherrier D.J."/>
            <person name="Shi R."/>
            <person name="Sims S."/>
            <person name="Singer S.R."/>
            <person name="Sinharoy S."/>
            <person name="Sterck L."/>
            <person name="Viollet A."/>
            <person name="Wang B.B."/>
            <person name="Wang K."/>
            <person name="Wang M."/>
            <person name="Wang X."/>
            <person name="Warfsmann J."/>
            <person name="Weissenbach J."/>
            <person name="White D.D."/>
            <person name="White J.D."/>
            <person name="Wiley G.B."/>
            <person name="Wincker P."/>
            <person name="Xing Y."/>
            <person name="Yang L."/>
            <person name="Yao Z."/>
            <person name="Ying F."/>
            <person name="Zhai J."/>
            <person name="Zhou L."/>
            <person name="Zuber A."/>
            <person name="Denarie J."/>
            <person name="Dixon R.A."/>
            <person name="May G.D."/>
            <person name="Schwartz D.C."/>
            <person name="Rogers J."/>
            <person name="Quetier F."/>
            <person name="Town C.D."/>
            <person name="Roe B.A."/>
        </authorList>
    </citation>
    <scope>NUCLEOTIDE SEQUENCE [LARGE SCALE GENOMIC DNA]</scope>
    <source>
        <strain evidence="3">A17</strain>
        <strain evidence="5 6">cv. Jemalong A17</strain>
    </source>
</reference>
<dbReference type="EMBL" id="KL402944">
    <property type="protein sequence ID" value="KEH16351.1"/>
    <property type="molecule type" value="Genomic_DNA"/>
</dbReference>
<dbReference type="Proteomes" id="UP000265566">
    <property type="component" value="Chromosome 4"/>
</dbReference>
<evidence type="ECO:0000313" key="7">
    <source>
        <dbReference type="Proteomes" id="UP000265566"/>
    </source>
</evidence>
<feature type="domain" description="NFP/LYK4/5 first LysM" evidence="2">
    <location>
        <begin position="57"/>
        <end position="114"/>
    </location>
</feature>
<dbReference type="EMBL" id="PSQE01000004">
    <property type="protein sequence ID" value="RHN60707.1"/>
    <property type="molecule type" value="Genomic_DNA"/>
</dbReference>
<dbReference type="Gramene" id="rna23062">
    <property type="protein sequence ID" value="RHN60707.1"/>
    <property type="gene ID" value="gene23062"/>
</dbReference>
<reference evidence="4" key="5">
    <citation type="journal article" date="2018" name="Nat. Plants">
        <title>Whole-genome landscape of Medicago truncatula symbiotic genes.</title>
        <authorList>
            <person name="Pecrix Y."/>
            <person name="Gamas P."/>
            <person name="Carrere S."/>
        </authorList>
    </citation>
    <scope>NUCLEOTIDE SEQUENCE</scope>
    <source>
        <tissue evidence="4">Leaves</tissue>
    </source>
</reference>
<name>A0A072TGS1_MEDTR</name>
<sequence>MGTSLVLMYNKVMIHLWFIVCICINSCYSQQPYDSSNCYSNETSPGTRYTCNSTHDTCKTFLVYRANQNFQTISQISNLFNKNTDEILHINNLTSSSQILKQGKEVLIPIECTCSNQFYQAKLSYKVLESTTSDDHCFQQHQTLH</sequence>
<evidence type="ECO:0000313" key="4">
    <source>
        <dbReference type="EMBL" id="RHN60707.1"/>
    </source>
</evidence>
<dbReference type="InterPro" id="IPR056561">
    <property type="entry name" value="NFP_LYK_LysM1"/>
</dbReference>
<evidence type="ECO:0000313" key="3">
    <source>
        <dbReference type="EMBL" id="KEH16351.1"/>
    </source>
</evidence>
<evidence type="ECO:0000256" key="1">
    <source>
        <dbReference type="SAM" id="SignalP"/>
    </source>
</evidence>